<name>A0A0A8YP46_ARUDO</name>
<proteinExistence type="predicted"/>
<sequence length="33" mass="3285">MLPQERSSLWIPSLATALCGSPAALRVAAGGGC</sequence>
<reference evidence="1" key="2">
    <citation type="journal article" date="2015" name="Data Brief">
        <title>Shoot transcriptome of the giant reed, Arundo donax.</title>
        <authorList>
            <person name="Barrero R.A."/>
            <person name="Guerrero F.D."/>
            <person name="Moolhuijzen P."/>
            <person name="Goolsby J.A."/>
            <person name="Tidwell J."/>
            <person name="Bellgard S.E."/>
            <person name="Bellgard M.I."/>
        </authorList>
    </citation>
    <scope>NUCLEOTIDE SEQUENCE</scope>
    <source>
        <tissue evidence="1">Shoot tissue taken approximately 20 cm above the soil surface</tissue>
    </source>
</reference>
<organism evidence="1">
    <name type="scientific">Arundo donax</name>
    <name type="common">Giant reed</name>
    <name type="synonym">Donax arundinaceus</name>
    <dbReference type="NCBI Taxonomy" id="35708"/>
    <lineage>
        <taxon>Eukaryota</taxon>
        <taxon>Viridiplantae</taxon>
        <taxon>Streptophyta</taxon>
        <taxon>Embryophyta</taxon>
        <taxon>Tracheophyta</taxon>
        <taxon>Spermatophyta</taxon>
        <taxon>Magnoliopsida</taxon>
        <taxon>Liliopsida</taxon>
        <taxon>Poales</taxon>
        <taxon>Poaceae</taxon>
        <taxon>PACMAD clade</taxon>
        <taxon>Arundinoideae</taxon>
        <taxon>Arundineae</taxon>
        <taxon>Arundo</taxon>
    </lineage>
</organism>
<reference evidence="1" key="1">
    <citation type="submission" date="2014-09" db="EMBL/GenBank/DDBJ databases">
        <authorList>
            <person name="Magalhaes I.L.F."/>
            <person name="Oliveira U."/>
            <person name="Santos F.R."/>
            <person name="Vidigal T.H.D.A."/>
            <person name="Brescovit A.D."/>
            <person name="Santos A.J."/>
        </authorList>
    </citation>
    <scope>NUCLEOTIDE SEQUENCE</scope>
    <source>
        <tissue evidence="1">Shoot tissue taken approximately 20 cm above the soil surface</tissue>
    </source>
</reference>
<accession>A0A0A8YP46</accession>
<protein>
    <submittedName>
        <fullName evidence="1">Uncharacterized protein</fullName>
    </submittedName>
</protein>
<dbReference type="AlphaFoldDB" id="A0A0A8YP46"/>
<evidence type="ECO:0000313" key="1">
    <source>
        <dbReference type="EMBL" id="JAD27736.1"/>
    </source>
</evidence>
<dbReference type="EMBL" id="GBRH01270159">
    <property type="protein sequence ID" value="JAD27736.1"/>
    <property type="molecule type" value="Transcribed_RNA"/>
</dbReference>